<protein>
    <submittedName>
        <fullName evidence="4">Group 1 glycosyl transferase</fullName>
    </submittedName>
</protein>
<dbReference type="GO" id="GO:0016757">
    <property type="term" value="F:glycosyltransferase activity"/>
    <property type="evidence" value="ECO:0007669"/>
    <property type="project" value="InterPro"/>
</dbReference>
<feature type="domain" description="Glycosyltransferase subfamily 4-like N-terminal" evidence="3">
    <location>
        <begin position="38"/>
        <end position="173"/>
    </location>
</feature>
<dbReference type="PANTHER" id="PTHR46401:SF2">
    <property type="entry name" value="GLYCOSYLTRANSFERASE WBBK-RELATED"/>
    <property type="match status" value="1"/>
</dbReference>
<dbReference type="OrthoDB" id="9801609at2"/>
<sequence>MLRIGYDARQLYNNFTGPGNYSRTLLSNLAEYYPDNAYFLYTPRLTRNEETQFFLNSALYNTHMPRRKGFPLLWQNFGIKRDLKRQRIQLFHGLNQSLPFGLSKTGIKSVVTVHDLIFKRFPKQYTFSRRLALDFRLKYACREADHIVAISENTRQDLLHFYEVPPEKVSVIYQSCHERYMQERSNKTLEAVRQRYQLPKEYILSVGAIIPRKNLSGVIKALSIMPATERLPLVVVGRGARHKQQILRLAKQLQLSDHIHFADVRFNDLPAVYQSASLFVYPSLYEGFGIPILEALFSKVPVLTSDTASLPEAGGPGAHLTDPTQPEAIAEGIRKVLTDTEYQARLIHDGFEHAQQFLGEPLSEKMIDLYEELIGEEYLTPEQIT</sequence>
<dbReference type="Proteomes" id="UP000029736">
    <property type="component" value="Unassembled WGS sequence"/>
</dbReference>
<accession>A0A098SDH1</accession>
<keyword evidence="1 4" id="KW-0808">Transferase</keyword>
<dbReference type="Gene3D" id="3.40.50.2000">
    <property type="entry name" value="Glycogen Phosphorylase B"/>
    <property type="match status" value="2"/>
</dbReference>
<keyword evidence="5" id="KW-1185">Reference proteome</keyword>
<dbReference type="CDD" id="cd03809">
    <property type="entry name" value="GT4_MtfB-like"/>
    <property type="match status" value="1"/>
</dbReference>
<name>A0A098SDH1_9BACT</name>
<dbReference type="RefSeq" id="WP_044216834.1">
    <property type="nucleotide sequence ID" value="NZ_JBKAGJ010000001.1"/>
</dbReference>
<dbReference type="Pfam" id="PF00534">
    <property type="entry name" value="Glycos_transf_1"/>
    <property type="match status" value="1"/>
</dbReference>
<dbReference type="GO" id="GO:0009103">
    <property type="term" value="P:lipopolysaccharide biosynthetic process"/>
    <property type="evidence" value="ECO:0007669"/>
    <property type="project" value="TreeGrafter"/>
</dbReference>
<evidence type="ECO:0000256" key="1">
    <source>
        <dbReference type="ARBA" id="ARBA00022679"/>
    </source>
</evidence>
<reference evidence="4 5" key="1">
    <citation type="journal article" date="2014" name="Int. J. Syst. Evol. Microbiol.">
        <title>Phaeodactylibacter xiamenensis gen. nov., sp. nov., a member of the family Saprospiraceae isolated from the marine alga Phaeodactylum tricornutum.</title>
        <authorList>
            <person name="Chen Z.Jr."/>
            <person name="Lei X."/>
            <person name="Lai Q."/>
            <person name="Li Y."/>
            <person name="Zhang B."/>
            <person name="Zhang J."/>
            <person name="Zhang H."/>
            <person name="Yang L."/>
            <person name="Zheng W."/>
            <person name="Tian Y."/>
            <person name="Yu Z."/>
            <person name="Xu H.Jr."/>
            <person name="Zheng T."/>
        </authorList>
    </citation>
    <scope>NUCLEOTIDE SEQUENCE [LARGE SCALE GENOMIC DNA]</scope>
    <source>
        <strain evidence="4 5">KD52</strain>
    </source>
</reference>
<organism evidence="4 5">
    <name type="scientific">Phaeodactylibacter xiamenensis</name>
    <dbReference type="NCBI Taxonomy" id="1524460"/>
    <lineage>
        <taxon>Bacteria</taxon>
        <taxon>Pseudomonadati</taxon>
        <taxon>Bacteroidota</taxon>
        <taxon>Saprospiria</taxon>
        <taxon>Saprospirales</taxon>
        <taxon>Haliscomenobacteraceae</taxon>
        <taxon>Phaeodactylibacter</taxon>
    </lineage>
</organism>
<dbReference type="SUPFAM" id="SSF53756">
    <property type="entry name" value="UDP-Glycosyltransferase/glycogen phosphorylase"/>
    <property type="match status" value="1"/>
</dbReference>
<comment type="caution">
    <text evidence="4">The sequence shown here is derived from an EMBL/GenBank/DDBJ whole genome shotgun (WGS) entry which is preliminary data.</text>
</comment>
<dbReference type="PANTHER" id="PTHR46401">
    <property type="entry name" value="GLYCOSYLTRANSFERASE WBBK-RELATED"/>
    <property type="match status" value="1"/>
</dbReference>
<dbReference type="AlphaFoldDB" id="A0A098SDH1"/>
<evidence type="ECO:0000313" key="5">
    <source>
        <dbReference type="Proteomes" id="UP000029736"/>
    </source>
</evidence>
<dbReference type="STRING" id="1524460.IX84_04480"/>
<proteinExistence type="predicted"/>
<evidence type="ECO:0000259" key="2">
    <source>
        <dbReference type="Pfam" id="PF00534"/>
    </source>
</evidence>
<dbReference type="InterPro" id="IPR028098">
    <property type="entry name" value="Glyco_trans_4-like_N"/>
</dbReference>
<evidence type="ECO:0000313" key="4">
    <source>
        <dbReference type="EMBL" id="KGE89042.1"/>
    </source>
</evidence>
<dbReference type="Pfam" id="PF13439">
    <property type="entry name" value="Glyco_transf_4"/>
    <property type="match status" value="1"/>
</dbReference>
<gene>
    <name evidence="4" type="ORF">IX84_04480</name>
</gene>
<dbReference type="EMBL" id="JPOS01000012">
    <property type="protein sequence ID" value="KGE89042.1"/>
    <property type="molecule type" value="Genomic_DNA"/>
</dbReference>
<feature type="domain" description="Glycosyl transferase family 1" evidence="2">
    <location>
        <begin position="199"/>
        <end position="350"/>
    </location>
</feature>
<evidence type="ECO:0000259" key="3">
    <source>
        <dbReference type="Pfam" id="PF13439"/>
    </source>
</evidence>
<dbReference type="InterPro" id="IPR001296">
    <property type="entry name" value="Glyco_trans_1"/>
</dbReference>